<evidence type="ECO:0000313" key="1">
    <source>
        <dbReference type="EMBL" id="KAJ7775150.1"/>
    </source>
</evidence>
<dbReference type="AlphaFoldDB" id="A0AAD7JZP8"/>
<dbReference type="Proteomes" id="UP001215598">
    <property type="component" value="Unassembled WGS sequence"/>
</dbReference>
<keyword evidence="2" id="KW-1185">Reference proteome</keyword>
<proteinExistence type="predicted"/>
<reference evidence="1" key="1">
    <citation type="submission" date="2023-03" db="EMBL/GenBank/DDBJ databases">
        <title>Massive genome expansion in bonnet fungi (Mycena s.s.) driven by repeated elements and novel gene families across ecological guilds.</title>
        <authorList>
            <consortium name="Lawrence Berkeley National Laboratory"/>
            <person name="Harder C.B."/>
            <person name="Miyauchi S."/>
            <person name="Viragh M."/>
            <person name="Kuo A."/>
            <person name="Thoen E."/>
            <person name="Andreopoulos B."/>
            <person name="Lu D."/>
            <person name="Skrede I."/>
            <person name="Drula E."/>
            <person name="Henrissat B."/>
            <person name="Morin E."/>
            <person name="Kohler A."/>
            <person name="Barry K."/>
            <person name="LaButti K."/>
            <person name="Morin E."/>
            <person name="Salamov A."/>
            <person name="Lipzen A."/>
            <person name="Mereny Z."/>
            <person name="Hegedus B."/>
            <person name="Baldrian P."/>
            <person name="Stursova M."/>
            <person name="Weitz H."/>
            <person name="Taylor A."/>
            <person name="Grigoriev I.V."/>
            <person name="Nagy L.G."/>
            <person name="Martin F."/>
            <person name="Kauserud H."/>
        </authorList>
    </citation>
    <scope>NUCLEOTIDE SEQUENCE</scope>
    <source>
        <strain evidence="1">CBHHK182m</strain>
    </source>
</reference>
<dbReference type="EMBL" id="JARKIB010000011">
    <property type="protein sequence ID" value="KAJ7775150.1"/>
    <property type="molecule type" value="Genomic_DNA"/>
</dbReference>
<gene>
    <name evidence="1" type="ORF">B0H16DRAFT_87362</name>
</gene>
<sequence length="205" mass="22591">MPKAATAAQAPRPQLAAPNGPLIVRYKALSQYRVGPTDLDSIPPVVIRPWYNGQVARDYNVSDVVALDERLNSDLPDPDERAEETGEQILAFEAMSRFKLNWKQLRRIRPVSEIEMKERKNPNVLVYNLSDVEALNAPIAAAAVHYIAPVPRVRRAPVPPAATSIDIGPDMGYVTIGPGLETLSPEGQAFQTFARLLCLVWDPSV</sequence>
<protein>
    <submittedName>
        <fullName evidence="1">Uncharacterized protein</fullName>
    </submittedName>
</protein>
<evidence type="ECO:0000313" key="2">
    <source>
        <dbReference type="Proteomes" id="UP001215598"/>
    </source>
</evidence>
<organism evidence="1 2">
    <name type="scientific">Mycena metata</name>
    <dbReference type="NCBI Taxonomy" id="1033252"/>
    <lineage>
        <taxon>Eukaryota</taxon>
        <taxon>Fungi</taxon>
        <taxon>Dikarya</taxon>
        <taxon>Basidiomycota</taxon>
        <taxon>Agaricomycotina</taxon>
        <taxon>Agaricomycetes</taxon>
        <taxon>Agaricomycetidae</taxon>
        <taxon>Agaricales</taxon>
        <taxon>Marasmiineae</taxon>
        <taxon>Mycenaceae</taxon>
        <taxon>Mycena</taxon>
    </lineage>
</organism>
<comment type="caution">
    <text evidence="1">The sequence shown here is derived from an EMBL/GenBank/DDBJ whole genome shotgun (WGS) entry which is preliminary data.</text>
</comment>
<accession>A0AAD7JZP8</accession>
<name>A0AAD7JZP8_9AGAR</name>